<reference evidence="10" key="1">
    <citation type="submission" date="2022-01" db="EMBL/GenBank/DDBJ databases">
        <authorList>
            <person name="Wang Y."/>
        </authorList>
    </citation>
    <scope>NUCLEOTIDE SEQUENCE</scope>
    <source>
        <strain evidence="10">WB101</strain>
    </source>
</reference>
<dbReference type="RefSeq" id="WP_237854776.1">
    <property type="nucleotide sequence ID" value="NZ_JAKLWS010000015.1"/>
</dbReference>
<keyword evidence="11" id="KW-1185">Reference proteome</keyword>
<dbReference type="Gene3D" id="2.30.30.30">
    <property type="match status" value="1"/>
</dbReference>
<evidence type="ECO:0000313" key="11">
    <source>
        <dbReference type="Proteomes" id="UP001165366"/>
    </source>
</evidence>
<keyword evidence="2 5" id="KW-0889">Transcription antitermination</keyword>
<dbReference type="InterPro" id="IPR043425">
    <property type="entry name" value="NusG-like"/>
</dbReference>
<dbReference type="InterPro" id="IPR015869">
    <property type="entry name" value="Transcrpt_antiterm_NusG_bac_CS"/>
</dbReference>
<dbReference type="CDD" id="cd06091">
    <property type="entry name" value="KOW_NusG"/>
    <property type="match status" value="1"/>
</dbReference>
<dbReference type="InterPro" id="IPR047050">
    <property type="entry name" value="NGN"/>
</dbReference>
<name>A0ABS9KF00_9BACT</name>
<feature type="domain" description="NusG-like N-terminal" evidence="8">
    <location>
        <begin position="11"/>
        <end position="122"/>
    </location>
</feature>
<dbReference type="SUPFAM" id="SSF82679">
    <property type="entry name" value="N-utilization substance G protein NusG, N-terminal domain"/>
    <property type="match status" value="1"/>
</dbReference>
<dbReference type="EMBL" id="JAKLWS010000015">
    <property type="protein sequence ID" value="MCG2589415.1"/>
    <property type="molecule type" value="Genomic_DNA"/>
</dbReference>
<dbReference type="PANTHER" id="PTHR30265">
    <property type="entry name" value="RHO-INTERACTING TRANSCRIPTION TERMINATION FACTOR NUSG"/>
    <property type="match status" value="1"/>
</dbReference>
<dbReference type="InterPro" id="IPR014722">
    <property type="entry name" value="Rib_uL2_dom2"/>
</dbReference>
<organism evidence="10 11">
    <name type="scientific">Rhodohalobacter sulfatireducens</name>
    <dbReference type="NCBI Taxonomy" id="2911366"/>
    <lineage>
        <taxon>Bacteria</taxon>
        <taxon>Pseudomonadati</taxon>
        <taxon>Balneolota</taxon>
        <taxon>Balneolia</taxon>
        <taxon>Balneolales</taxon>
        <taxon>Balneolaceae</taxon>
        <taxon>Rhodohalobacter</taxon>
    </lineage>
</organism>
<feature type="domain" description="KOW" evidence="9">
    <location>
        <begin position="138"/>
        <end position="165"/>
    </location>
</feature>
<protein>
    <recommendedName>
        <fullName evidence="5 6">Transcription termination/antitermination protein NusG</fullName>
    </recommendedName>
</protein>
<evidence type="ECO:0000256" key="4">
    <source>
        <dbReference type="ARBA" id="ARBA00023163"/>
    </source>
</evidence>
<comment type="function">
    <text evidence="5 7">Participates in transcription elongation, termination and antitermination.</text>
</comment>
<keyword evidence="3 5" id="KW-0805">Transcription regulation</keyword>
<evidence type="ECO:0000256" key="5">
    <source>
        <dbReference type="HAMAP-Rule" id="MF_00948"/>
    </source>
</evidence>
<dbReference type="SMART" id="SM00738">
    <property type="entry name" value="NGN"/>
    <property type="match status" value="1"/>
</dbReference>
<evidence type="ECO:0000256" key="7">
    <source>
        <dbReference type="RuleBase" id="RU000538"/>
    </source>
</evidence>
<dbReference type="InterPro" id="IPR008991">
    <property type="entry name" value="Translation_prot_SH3-like_sf"/>
</dbReference>
<dbReference type="InterPro" id="IPR005824">
    <property type="entry name" value="KOW"/>
</dbReference>
<evidence type="ECO:0000259" key="8">
    <source>
        <dbReference type="SMART" id="SM00738"/>
    </source>
</evidence>
<proteinExistence type="inferred from homology"/>
<dbReference type="SUPFAM" id="SSF50104">
    <property type="entry name" value="Translation proteins SH3-like domain"/>
    <property type="match status" value="1"/>
</dbReference>
<evidence type="ECO:0000256" key="3">
    <source>
        <dbReference type="ARBA" id="ARBA00023015"/>
    </source>
</evidence>
<evidence type="ECO:0000256" key="1">
    <source>
        <dbReference type="ARBA" id="ARBA00022472"/>
    </source>
</evidence>
<sequence>MSSAKERNDDGFDWYVVRCFSSHEKKVKEFLTREIEDQGLEHKIKEILIPTETVVEIRSGKKRTKEKNFFPGYILVYTKYDEEVNNLVQAAPSCIGFLKAGKSDVTPTPLKKREVDRILGRVMDSEEMAEKGGVVDIPYKEGDIVKVIDGPFKEFDGTVQEVLTDKLKLRVLVSIFGRKTPVEVDLNQVESTT</sequence>
<dbReference type="SMART" id="SM00739">
    <property type="entry name" value="KOW"/>
    <property type="match status" value="1"/>
</dbReference>
<reference evidence="10" key="2">
    <citation type="submission" date="2024-05" db="EMBL/GenBank/DDBJ databases">
        <title>Rhodohalobacter halophilus gen. nov., sp. nov., a moderately halophilic member of the family Balneolaceae.</title>
        <authorList>
            <person name="Xia J."/>
        </authorList>
    </citation>
    <scope>NUCLEOTIDE SEQUENCE</scope>
    <source>
        <strain evidence="10">WB101</strain>
    </source>
</reference>
<dbReference type="NCBIfam" id="TIGR00922">
    <property type="entry name" value="nusG"/>
    <property type="match status" value="1"/>
</dbReference>
<dbReference type="CDD" id="cd09891">
    <property type="entry name" value="NGN_Bact_1"/>
    <property type="match status" value="1"/>
</dbReference>
<dbReference type="InterPro" id="IPR036735">
    <property type="entry name" value="NGN_dom_sf"/>
</dbReference>
<keyword evidence="4 5" id="KW-0804">Transcription</keyword>
<dbReference type="Proteomes" id="UP001165366">
    <property type="component" value="Unassembled WGS sequence"/>
</dbReference>
<comment type="caution">
    <text evidence="10">The sequence shown here is derived from an EMBL/GenBank/DDBJ whole genome shotgun (WGS) entry which is preliminary data.</text>
</comment>
<dbReference type="Gene3D" id="3.30.70.940">
    <property type="entry name" value="NusG, N-terminal domain"/>
    <property type="match status" value="1"/>
</dbReference>
<gene>
    <name evidence="5 10" type="primary">nusG</name>
    <name evidence="10" type="ORF">L6773_12620</name>
</gene>
<dbReference type="PROSITE" id="PS01014">
    <property type="entry name" value="NUSG"/>
    <property type="match status" value="1"/>
</dbReference>
<dbReference type="PRINTS" id="PR00338">
    <property type="entry name" value="NUSGTNSCPFCT"/>
</dbReference>
<comment type="similarity">
    <text evidence="5 7">Belongs to the NusG family.</text>
</comment>
<evidence type="ECO:0000313" key="10">
    <source>
        <dbReference type="EMBL" id="MCG2589415.1"/>
    </source>
</evidence>
<evidence type="ECO:0000259" key="9">
    <source>
        <dbReference type="SMART" id="SM00739"/>
    </source>
</evidence>
<dbReference type="Pfam" id="PF02357">
    <property type="entry name" value="NusG"/>
    <property type="match status" value="1"/>
</dbReference>
<dbReference type="PANTHER" id="PTHR30265:SF2">
    <property type="entry name" value="TRANSCRIPTION TERMINATION_ANTITERMINATION PROTEIN NUSG"/>
    <property type="match status" value="1"/>
</dbReference>
<evidence type="ECO:0000256" key="2">
    <source>
        <dbReference type="ARBA" id="ARBA00022814"/>
    </source>
</evidence>
<accession>A0ABS9KF00</accession>
<dbReference type="InterPro" id="IPR001062">
    <property type="entry name" value="Transcrpt_antiterm_NusG"/>
</dbReference>
<dbReference type="HAMAP" id="MF_00948">
    <property type="entry name" value="NusG"/>
    <property type="match status" value="1"/>
</dbReference>
<evidence type="ECO:0000256" key="6">
    <source>
        <dbReference type="NCBIfam" id="TIGR00922"/>
    </source>
</evidence>
<keyword evidence="1 5" id="KW-0806">Transcription termination</keyword>
<dbReference type="Pfam" id="PF00467">
    <property type="entry name" value="KOW"/>
    <property type="match status" value="1"/>
</dbReference>
<dbReference type="InterPro" id="IPR006645">
    <property type="entry name" value="NGN-like_dom"/>
</dbReference>